<accession>A0AA38KVT5</accession>
<sequence length="168" mass="18377">TLRTCEGYGGSTAMGLVSKNPPFSWIDLAFNAGSPLPQNDGANPSCDLLQDTSRGVPVATPSFENLKSVLEGSVHDRSELDKDTSRGHIGSSFKNVLNGKESSMKPADITPSITLGEEVISYEIYYKEHALICRFGGLWPSLPILHAWISEHWTPILTRKIDLYPCAK</sequence>
<keyword evidence="2" id="KW-1185">Reference proteome</keyword>
<comment type="caution">
    <text evidence="1">The sequence shown here is derived from an EMBL/GenBank/DDBJ whole genome shotgun (WGS) entry which is preliminary data.</text>
</comment>
<feature type="non-terminal residue" evidence="1">
    <location>
        <position position="168"/>
    </location>
</feature>
<protein>
    <submittedName>
        <fullName evidence="1">Uncharacterized protein</fullName>
    </submittedName>
</protein>
<dbReference type="Proteomes" id="UP000824469">
    <property type="component" value="Unassembled WGS sequence"/>
</dbReference>
<dbReference type="EMBL" id="JAHRHJ020000008">
    <property type="protein sequence ID" value="KAH9306067.1"/>
    <property type="molecule type" value="Genomic_DNA"/>
</dbReference>
<reference evidence="1 2" key="1">
    <citation type="journal article" date="2021" name="Nat. Plants">
        <title>The Taxus genome provides insights into paclitaxel biosynthesis.</title>
        <authorList>
            <person name="Xiong X."/>
            <person name="Gou J."/>
            <person name="Liao Q."/>
            <person name="Li Y."/>
            <person name="Zhou Q."/>
            <person name="Bi G."/>
            <person name="Li C."/>
            <person name="Du R."/>
            <person name="Wang X."/>
            <person name="Sun T."/>
            <person name="Guo L."/>
            <person name="Liang H."/>
            <person name="Lu P."/>
            <person name="Wu Y."/>
            <person name="Zhang Z."/>
            <person name="Ro D.K."/>
            <person name="Shang Y."/>
            <person name="Huang S."/>
            <person name="Yan J."/>
        </authorList>
    </citation>
    <scope>NUCLEOTIDE SEQUENCE [LARGE SCALE GENOMIC DNA]</scope>
    <source>
        <strain evidence="1">Ta-2019</strain>
    </source>
</reference>
<dbReference type="AlphaFoldDB" id="A0AA38KVT5"/>
<organism evidence="1 2">
    <name type="scientific">Taxus chinensis</name>
    <name type="common">Chinese yew</name>
    <name type="synonym">Taxus wallichiana var. chinensis</name>
    <dbReference type="NCBI Taxonomy" id="29808"/>
    <lineage>
        <taxon>Eukaryota</taxon>
        <taxon>Viridiplantae</taxon>
        <taxon>Streptophyta</taxon>
        <taxon>Embryophyta</taxon>
        <taxon>Tracheophyta</taxon>
        <taxon>Spermatophyta</taxon>
        <taxon>Pinopsida</taxon>
        <taxon>Pinidae</taxon>
        <taxon>Conifers II</taxon>
        <taxon>Cupressales</taxon>
        <taxon>Taxaceae</taxon>
        <taxon>Taxus</taxon>
    </lineage>
</organism>
<evidence type="ECO:0000313" key="2">
    <source>
        <dbReference type="Proteomes" id="UP000824469"/>
    </source>
</evidence>
<gene>
    <name evidence="1" type="ORF">KI387_010471</name>
</gene>
<proteinExistence type="predicted"/>
<name>A0AA38KVT5_TAXCH</name>
<feature type="non-terminal residue" evidence="1">
    <location>
        <position position="1"/>
    </location>
</feature>
<evidence type="ECO:0000313" key="1">
    <source>
        <dbReference type="EMBL" id="KAH9306067.1"/>
    </source>
</evidence>